<feature type="region of interest" description="Disordered" evidence="2">
    <location>
        <begin position="26"/>
        <end position="87"/>
    </location>
</feature>
<evidence type="ECO:0000259" key="3">
    <source>
        <dbReference type="PROSITE" id="PS50157"/>
    </source>
</evidence>
<protein>
    <recommendedName>
        <fullName evidence="3">C2H2-type domain-containing protein</fullName>
    </recommendedName>
</protein>
<evidence type="ECO:0000313" key="5">
    <source>
        <dbReference type="Proteomes" id="UP000240883"/>
    </source>
</evidence>
<evidence type="ECO:0000313" key="4">
    <source>
        <dbReference type="EMBL" id="PSN64352.1"/>
    </source>
</evidence>
<organism evidence="4 5">
    <name type="scientific">Corynespora cassiicola Philippines</name>
    <dbReference type="NCBI Taxonomy" id="1448308"/>
    <lineage>
        <taxon>Eukaryota</taxon>
        <taxon>Fungi</taxon>
        <taxon>Dikarya</taxon>
        <taxon>Ascomycota</taxon>
        <taxon>Pezizomycotina</taxon>
        <taxon>Dothideomycetes</taxon>
        <taxon>Pleosporomycetidae</taxon>
        <taxon>Pleosporales</taxon>
        <taxon>Corynesporascaceae</taxon>
        <taxon>Corynespora</taxon>
    </lineage>
</organism>
<keyword evidence="1" id="KW-0862">Zinc</keyword>
<feature type="region of interest" description="Disordered" evidence="2">
    <location>
        <begin position="193"/>
        <end position="213"/>
    </location>
</feature>
<keyword evidence="1" id="KW-0479">Metal-binding</keyword>
<dbReference type="Gene3D" id="3.30.160.60">
    <property type="entry name" value="Classic Zinc Finger"/>
    <property type="match status" value="1"/>
</dbReference>
<proteinExistence type="predicted"/>
<dbReference type="InterPro" id="IPR013087">
    <property type="entry name" value="Znf_C2H2_type"/>
</dbReference>
<dbReference type="Proteomes" id="UP000240883">
    <property type="component" value="Unassembled WGS sequence"/>
</dbReference>
<feature type="compositionally biased region" description="Polar residues" evidence="2">
    <location>
        <begin position="43"/>
        <end position="53"/>
    </location>
</feature>
<dbReference type="OrthoDB" id="8922241at2759"/>
<feature type="compositionally biased region" description="Basic and acidic residues" evidence="2">
    <location>
        <begin position="33"/>
        <end position="42"/>
    </location>
</feature>
<feature type="compositionally biased region" description="Polar residues" evidence="2">
    <location>
        <begin position="203"/>
        <end position="213"/>
    </location>
</feature>
<name>A0A2T2NFY8_CORCC</name>
<keyword evidence="1" id="KW-0863">Zinc-finger</keyword>
<dbReference type="PROSITE" id="PS50157">
    <property type="entry name" value="ZINC_FINGER_C2H2_2"/>
    <property type="match status" value="2"/>
</dbReference>
<feature type="compositionally biased region" description="Low complexity" evidence="2">
    <location>
        <begin position="193"/>
        <end position="202"/>
    </location>
</feature>
<feature type="domain" description="C2H2-type" evidence="3">
    <location>
        <begin position="249"/>
        <end position="277"/>
    </location>
</feature>
<reference evidence="4 5" key="1">
    <citation type="journal article" date="2018" name="Front. Microbiol.">
        <title>Genome-Wide Analysis of Corynespora cassiicola Leaf Fall Disease Putative Effectors.</title>
        <authorList>
            <person name="Lopez D."/>
            <person name="Ribeiro S."/>
            <person name="Label P."/>
            <person name="Fumanal B."/>
            <person name="Venisse J.S."/>
            <person name="Kohler A."/>
            <person name="de Oliveira R.R."/>
            <person name="Labutti K."/>
            <person name="Lipzen A."/>
            <person name="Lail K."/>
            <person name="Bauer D."/>
            <person name="Ohm R.A."/>
            <person name="Barry K.W."/>
            <person name="Spatafora J."/>
            <person name="Grigoriev I.V."/>
            <person name="Martin F.M."/>
            <person name="Pujade-Renaud V."/>
        </authorList>
    </citation>
    <scope>NUCLEOTIDE SEQUENCE [LARGE SCALE GENOMIC DNA]</scope>
    <source>
        <strain evidence="4 5">Philippines</strain>
    </source>
</reference>
<keyword evidence="5" id="KW-1185">Reference proteome</keyword>
<accession>A0A2T2NFY8</accession>
<dbReference type="GO" id="GO:0008270">
    <property type="term" value="F:zinc ion binding"/>
    <property type="evidence" value="ECO:0007669"/>
    <property type="project" value="UniProtKB-KW"/>
</dbReference>
<feature type="domain" description="C2H2-type" evidence="3">
    <location>
        <begin position="290"/>
        <end position="322"/>
    </location>
</feature>
<gene>
    <name evidence="4" type="ORF">BS50DRAFT_646364</name>
</gene>
<sequence length="323" mass="35533">MLSPVSVAAVEEQAGSYEVNTTAAQAIHHHHDDHRIKQDGQRQGDNTKTCQTNSERENDKSTDSWTLGTKDASGQIEDSRASSNHDSPWWRDFVEYDVRLDGSDQGECSSNPFGAQDTLLCHSPDISPQNSLTTAGLETQCLSLPSIRQPEDSWTNLTQRLQSDESIPAEILMTPSSHVNNSTATPSIVATSTSTQSCGTSTPPNTESIPAATGVNQSGKMEISRLAIQRVRRHANQRQKITDAVGSDIKCNACNRKFTLAKDLVRHRDSTSCSSSPAAKRDRSDMKKKFVCTCGKSYPRKDSLLRHLRAVKDTNNHRDARPE</sequence>
<evidence type="ECO:0000256" key="2">
    <source>
        <dbReference type="SAM" id="MobiDB-lite"/>
    </source>
</evidence>
<dbReference type="EMBL" id="KZ678138">
    <property type="protein sequence ID" value="PSN64352.1"/>
    <property type="molecule type" value="Genomic_DNA"/>
</dbReference>
<evidence type="ECO:0000256" key="1">
    <source>
        <dbReference type="PROSITE-ProRule" id="PRU00042"/>
    </source>
</evidence>
<dbReference type="AlphaFoldDB" id="A0A2T2NFY8"/>